<comment type="caution">
    <text evidence="12">The sequence shown here is derived from an EMBL/GenBank/DDBJ whole genome shotgun (WGS) entry which is preliminary data.</text>
</comment>
<evidence type="ECO:0000256" key="9">
    <source>
        <dbReference type="ARBA" id="ARBA00023067"/>
    </source>
</evidence>
<keyword evidence="10" id="KW-0131">Cell cycle</keyword>
<accession>A0A7C8NZ43</accession>
<evidence type="ECO:0000313" key="13">
    <source>
        <dbReference type="Proteomes" id="UP000480548"/>
    </source>
</evidence>
<evidence type="ECO:0000256" key="1">
    <source>
        <dbReference type="ARBA" id="ARBA00004286"/>
    </source>
</evidence>
<evidence type="ECO:0000256" key="3">
    <source>
        <dbReference type="ARBA" id="ARBA00009471"/>
    </source>
</evidence>
<evidence type="ECO:0000256" key="8">
    <source>
        <dbReference type="ARBA" id="ARBA00022776"/>
    </source>
</evidence>
<evidence type="ECO:0000256" key="11">
    <source>
        <dbReference type="SAM" id="MobiDB-lite"/>
    </source>
</evidence>
<dbReference type="GO" id="GO:0005737">
    <property type="term" value="C:cytoplasm"/>
    <property type="evidence" value="ECO:0007669"/>
    <property type="project" value="UniProtKB-SubCell"/>
</dbReference>
<evidence type="ECO:0000313" key="12">
    <source>
        <dbReference type="EMBL" id="KAF3142049.1"/>
    </source>
</evidence>
<dbReference type="GO" id="GO:0051301">
    <property type="term" value="P:cell division"/>
    <property type="evidence" value="ECO:0007669"/>
    <property type="project" value="UniProtKB-KW"/>
</dbReference>
<keyword evidence="7" id="KW-0132">Cell division</keyword>
<dbReference type="Pfam" id="PF05786">
    <property type="entry name" value="Cnd2"/>
    <property type="match status" value="1"/>
</dbReference>
<dbReference type="InterPro" id="IPR022816">
    <property type="entry name" value="Condensin_barren_su2"/>
</dbReference>
<dbReference type="PANTHER" id="PTHR13108:SF9">
    <property type="entry name" value="CONDENSIN COMPLEX SUBUNIT 2"/>
    <property type="match status" value="1"/>
</dbReference>
<comment type="similarity">
    <text evidence="3">Belongs to the CND2 (condensin subunit 2) family.</text>
</comment>
<dbReference type="Proteomes" id="UP000480548">
    <property type="component" value="Unassembled WGS sequence"/>
</dbReference>
<dbReference type="EMBL" id="WIQZ01000012">
    <property type="protein sequence ID" value="KAF3142049.1"/>
    <property type="molecule type" value="Genomic_DNA"/>
</dbReference>
<keyword evidence="5" id="KW-0158">Chromosome</keyword>
<feature type="region of interest" description="Disordered" evidence="11">
    <location>
        <begin position="101"/>
        <end position="149"/>
    </location>
</feature>
<dbReference type="GO" id="GO:0000796">
    <property type="term" value="C:condensin complex"/>
    <property type="evidence" value="ECO:0007669"/>
    <property type="project" value="InterPro"/>
</dbReference>
<feature type="region of interest" description="Disordered" evidence="11">
    <location>
        <begin position="845"/>
        <end position="879"/>
    </location>
</feature>
<evidence type="ECO:0000256" key="7">
    <source>
        <dbReference type="ARBA" id="ARBA00022618"/>
    </source>
</evidence>
<evidence type="ECO:0000256" key="10">
    <source>
        <dbReference type="ARBA" id="ARBA00023306"/>
    </source>
</evidence>
<evidence type="ECO:0000256" key="4">
    <source>
        <dbReference type="ARBA" id="ARBA00016065"/>
    </source>
</evidence>
<dbReference type="GO" id="GO:0007076">
    <property type="term" value="P:mitotic chromosome condensation"/>
    <property type="evidence" value="ECO:0007669"/>
    <property type="project" value="InterPro"/>
</dbReference>
<gene>
    <name evidence="12" type="ORF">TWF703_001272</name>
</gene>
<dbReference type="GO" id="GO:0003682">
    <property type="term" value="F:chromatin binding"/>
    <property type="evidence" value="ECO:0007669"/>
    <property type="project" value="TreeGrafter"/>
</dbReference>
<dbReference type="PANTHER" id="PTHR13108">
    <property type="entry name" value="CONDENSIN COMPLEX SUBUNIT 2"/>
    <property type="match status" value="1"/>
</dbReference>
<sequence>MYPVLSATSTLRVFIDWTAQGQSGSPPVRRDYSETMWDVDVGGVDGEGKQSKQSNRTAAKLRDIVEATIQRHDNTRRHDTPNPPHGSINSFRSFAFELPGAPNTVVTMPPRKKVNQKPSGSTPTHPAPGTTITIPLNDDDSEKARRNAKRQTLQEAQLNKIIAAATPRKSMGVNDGGSPMIMSTPAARGGVNAVNAQTPVKKVPILANFEEWMKMATDNKINATNSWNFALIDYFHDMSLLKEGNSINFQKASCTLDGCVKIYTSRVDSVATETGKLLSGLADNSGKKKGSQEEEGAGGEGEDGDDDDEEGGRKKARKRAIRSEITLAKDWSQLQLKKFDLEFAVDPLFKKAAADFDEGGAKGLLLNVLSIDEHGRIVFDSSDDVKDSTNTAEPAELVNVEDGDDEVAEGDATEVGEDTMDHTITEASQTAEKKKKKEQALEIPLDLDALAQKFFPDIDRIEELDVCPSLKNFALGDPTASLDIPFLKALTEKEEEELAAEQENEFDAGGFDDDGDFGGGGFEVALGGPEAALYGQGGEAWANQTMGGERSGGPTREVDIDVDGEFDVNDNDYTVRLGAGREAEQEDILAYFDEALKKNWAGPEHWKIRKIKEGNKGDAAPRIRKEKAPFTIDFVTPDQNLDDADALFATSNASINMPKTQLRHKGRNLLPDDKHFNSRQLIRLFLKPKAMLRSKKTVKGQMPVRGAEGENNDDMVMDEQFWAQNEIAVTSTPERQQGDYDANFFHDEPLGGMEDEDDGAFADAREIFSPERDMGAGALPTIDENGNPVIPLVDEKKPELGYGAQLVTSSRRIRPEYVQYARVAKKVDVRKLKETMWRGMLFESIDLPPQTPGKPQQSVAEQTPAPAEEPKTPPPPDVPRTFTTLMNGLKTYYPKQAMNDISTSYCFISLLHLANEKGLQIEGDGSLKELFIVRDPDAEVGGEY</sequence>
<evidence type="ECO:0000256" key="2">
    <source>
        <dbReference type="ARBA" id="ARBA00004496"/>
    </source>
</evidence>
<feature type="region of interest" description="Disordered" evidence="11">
    <location>
        <begin position="281"/>
        <end position="315"/>
    </location>
</feature>
<feature type="compositionally biased region" description="Polar residues" evidence="11">
    <location>
        <begin position="116"/>
        <end position="134"/>
    </location>
</feature>
<feature type="compositionally biased region" description="Acidic residues" evidence="11">
    <location>
        <begin position="293"/>
        <end position="310"/>
    </location>
</feature>
<keyword evidence="9" id="KW-0226">DNA condensation</keyword>
<name>A0A7C8NZ43_ORBOL</name>
<reference evidence="12 13" key="1">
    <citation type="submission" date="2019-06" db="EMBL/GenBank/DDBJ databases">
        <authorList>
            <person name="Palmer J.M."/>
        </authorList>
    </citation>
    <scope>NUCLEOTIDE SEQUENCE [LARGE SCALE GENOMIC DNA]</scope>
    <source>
        <strain evidence="12 13">TWF703</strain>
    </source>
</reference>
<keyword evidence="8" id="KW-0498">Mitosis</keyword>
<dbReference type="AlphaFoldDB" id="A0A7C8NZ43"/>
<keyword evidence="6" id="KW-0963">Cytoplasm</keyword>
<proteinExistence type="inferred from homology"/>
<evidence type="ECO:0000256" key="5">
    <source>
        <dbReference type="ARBA" id="ARBA00022454"/>
    </source>
</evidence>
<organism evidence="12 13">
    <name type="scientific">Orbilia oligospora</name>
    <name type="common">Nematode-trapping fungus</name>
    <name type="synonym">Arthrobotrys oligospora</name>
    <dbReference type="NCBI Taxonomy" id="2813651"/>
    <lineage>
        <taxon>Eukaryota</taxon>
        <taxon>Fungi</taxon>
        <taxon>Dikarya</taxon>
        <taxon>Ascomycota</taxon>
        <taxon>Pezizomycotina</taxon>
        <taxon>Orbiliomycetes</taxon>
        <taxon>Orbiliales</taxon>
        <taxon>Orbiliaceae</taxon>
        <taxon>Orbilia</taxon>
    </lineage>
</organism>
<protein>
    <recommendedName>
        <fullName evidence="4">Condensin complex subunit 2</fullName>
    </recommendedName>
</protein>
<comment type="subcellular location">
    <subcellularLocation>
        <location evidence="1">Chromosome</location>
    </subcellularLocation>
    <subcellularLocation>
        <location evidence="2">Cytoplasm</location>
    </subcellularLocation>
</comment>
<evidence type="ECO:0000256" key="6">
    <source>
        <dbReference type="ARBA" id="ARBA00022490"/>
    </source>
</evidence>
<dbReference type="PIRSF" id="PIRSF017126">
    <property type="entry name" value="Condensin_H"/>
    <property type="match status" value="1"/>
</dbReference>
<feature type="region of interest" description="Disordered" evidence="11">
    <location>
        <begin position="382"/>
        <end position="407"/>
    </location>
</feature>